<dbReference type="OrthoDB" id="160374at2759"/>
<dbReference type="OMA" id="CHVNARE"/>
<evidence type="ECO:0000313" key="4">
    <source>
        <dbReference type="Proteomes" id="UP000005222"/>
    </source>
</evidence>
<accession>G8YAI4</accession>
<dbReference type="EMBL" id="FO082049">
    <property type="protein sequence ID" value="CCE83567.1"/>
    <property type="molecule type" value="Genomic_DNA"/>
</dbReference>
<evidence type="ECO:0000259" key="1">
    <source>
        <dbReference type="Pfam" id="PF10441"/>
    </source>
</evidence>
<dbReference type="eggNOG" id="ENOG502QTEB">
    <property type="taxonomic scope" value="Eukaryota"/>
</dbReference>
<dbReference type="HOGENOM" id="CLU_008472_0_0_1"/>
<evidence type="ECO:0000313" key="3">
    <source>
        <dbReference type="EMBL" id="CCE84598.1"/>
    </source>
</evidence>
<sequence>MSSEVGGMRSSADVTKLLRSKATPLDDILTTAVGLIDNKEKVYLPNKTNFLIELFCDRLNDNNFFKGWKYEVRVWRLLLRLWQSLGDSPKARSKIIKKIKLIQLAIDVLNKSTEQKNLDLAKQIFDFLEAAVLRNYITIDEYQSVLLLESYSSFLLSCMDTNSLSTAEIDHWTSLVDKVFQTPIVLNGRVFSKKNTAKFCQLTLPSLLSAIVLLKRYEKAGETLRIFESIISNALLSETSVQSLVPNTVLFLKSDKKSISLEDLRCFFAIVIRKLSSERIKTCEELFIAIVSNTDIPDISLNLLQFLLNTNKSLSSDFYRSIYDSEIKGCASDKLNWNLLQCLISLDVDLALDVARDTLENIPETIRKDTAMSLGKALTDAFIRARDFSLFIKTYLISAVERNQLFRNSEFIDYISSKVNNLSSKEIPEILESMQGNERAVSLYAGLIKGLVYCSDEKIENAKSKLLSVHLLKNEYVELWEVRFYIMCIFGNEACEFFRHSIVQNAQSNLKNKYYYYCAFRMIEATPLEKNVKLNAFETGYINFLESCTSDQLLPLLENTLKRWPVILNMFFSDLGLNKFIDILVRDTNLTMMLKILSKSSDVLFEQARLMTKLVDSISKKLDEKDQLGLTLALLQLIPEKYLDKHIRIKVTNDLTSNSYIFKNDDLANLAFKCLFKLLARPTGKAKIEMNINNMFNFVQMAAEYSKVMATDLIILIWEKNLNDHLKFDIVKSLLQYIDTFDMVLISTQPSEFNVTSKIINQLSKLDKDDVLTVEIKKLRTNFLNLVSNALSECSSNIDASVLNTIDWLLDVCNNVISSEEDNSHQIVKVLKTLGSSLKSDAESDIVNSIKCRMFLVFTQVYPTSNKSSRFLVALYLLLAKSVGVESSLDNALNNYLQKLSVQPEMLQQLFVDTIESINDPDNAFIEQLIKVCVLIIQNLKTDEKKDAEKLVTKWLSTLLSNFDSLIKMDADYWIFMLDSLRTYLTSKPWIFGQYEIENILAFVSRVSSNMSRIETNDSSSLISLYTKLTQVVSNIILYHRFRLTSRHHITVATFINLLLPLSLNSPYSVKHISFSTDAAHTYTRLLSNLCEPSNVNIKDVANSSLTSSASIVRKSLRKHLPLLLASYISTSIKYNFEANVTSELLRGFYLIFDVLSRSELHLVNVLLDTPGRSYYRTLLSSYKDHGKWKDD</sequence>
<reference evidence="2" key="1">
    <citation type="submission" date="2011-10" db="EMBL/GenBank/DDBJ databases">
        <authorList>
            <person name="Genoscope - CEA"/>
        </authorList>
    </citation>
    <scope>NUCLEOTIDE SEQUENCE</scope>
</reference>
<evidence type="ECO:0000313" key="2">
    <source>
        <dbReference type="EMBL" id="CCE83567.1"/>
    </source>
</evidence>
<protein>
    <submittedName>
        <fullName evidence="2">Piso0_004147 protein</fullName>
    </submittedName>
</protein>
<organism evidence="2 4">
    <name type="scientific">Pichia sorbitophila (strain ATCC MYA-4447 / BCRC 22081 / CBS 7064 / NBRC 10061 / NRRL Y-12695)</name>
    <name type="common">Hybrid yeast</name>
    <dbReference type="NCBI Taxonomy" id="559304"/>
    <lineage>
        <taxon>Eukaryota</taxon>
        <taxon>Fungi</taxon>
        <taxon>Dikarya</taxon>
        <taxon>Ascomycota</taxon>
        <taxon>Saccharomycotina</taxon>
        <taxon>Pichiomycetes</taxon>
        <taxon>Debaryomycetaceae</taxon>
        <taxon>Millerozyma</taxon>
    </lineage>
</organism>
<reference evidence="4" key="2">
    <citation type="journal article" date="2012" name="G3 (Bethesda)">
        <title>Pichia sorbitophila, an interspecies yeast hybrid reveals early steps of genome resolution following polyploidization.</title>
        <authorList>
            <person name="Leh Louis V."/>
            <person name="Despons L."/>
            <person name="Friedrich A."/>
            <person name="Martin T."/>
            <person name="Durrens P."/>
            <person name="Casaregola S."/>
            <person name="Neuveglise C."/>
            <person name="Fairhead C."/>
            <person name="Marck C."/>
            <person name="Cruz J.A."/>
            <person name="Straub M.L."/>
            <person name="Kugler V."/>
            <person name="Sacerdot C."/>
            <person name="Uzunov Z."/>
            <person name="Thierry A."/>
            <person name="Weiss S."/>
            <person name="Bleykasten C."/>
            <person name="De Montigny J."/>
            <person name="Jacques N."/>
            <person name="Jung P."/>
            <person name="Lemaire M."/>
            <person name="Mallet S."/>
            <person name="Morel G."/>
            <person name="Richard G.F."/>
            <person name="Sarkar A."/>
            <person name="Savel G."/>
            <person name="Schacherer J."/>
            <person name="Seret M.L."/>
            <person name="Talla E."/>
            <person name="Samson G."/>
            <person name="Jubin C."/>
            <person name="Poulain J."/>
            <person name="Vacherie B."/>
            <person name="Barbe V."/>
            <person name="Pelletier E."/>
            <person name="Sherman D.J."/>
            <person name="Westhof E."/>
            <person name="Weissenbach J."/>
            <person name="Baret P.V."/>
            <person name="Wincker P."/>
            <person name="Gaillardin C."/>
            <person name="Dujon B."/>
            <person name="Souciet J.L."/>
        </authorList>
    </citation>
    <scope>NUCLEOTIDE SEQUENCE [LARGE SCALE GENOMIC DNA]</scope>
    <source>
        <strain evidence="4">ATCC MYA-4447 / BCRC 22081 / CBS 7064 / NBRC 10061 / NRRL Y-12695</strain>
    </source>
</reference>
<dbReference type="AlphaFoldDB" id="G8YAI4"/>
<name>G8YAI4_PICSO</name>
<dbReference type="STRING" id="559304.G8YAI4"/>
<dbReference type="InParanoid" id="G8YAI4"/>
<dbReference type="EMBL" id="FO082048">
    <property type="protein sequence ID" value="CCE84598.1"/>
    <property type="molecule type" value="Genomic_DNA"/>
</dbReference>
<dbReference type="FunCoup" id="G8YAI4">
    <property type="interactions" value="272"/>
</dbReference>
<dbReference type="Proteomes" id="UP000005222">
    <property type="component" value="Chromosome K"/>
</dbReference>
<dbReference type="GO" id="GO:0005730">
    <property type="term" value="C:nucleolus"/>
    <property type="evidence" value="ECO:0007669"/>
    <property type="project" value="TreeGrafter"/>
</dbReference>
<dbReference type="Proteomes" id="UP000005222">
    <property type="component" value="Chromosome L"/>
</dbReference>
<gene>
    <name evidence="2" type="primary">Piso0_004147</name>
    <name evidence="2" type="ORF">GNLVRS01_PISO0K10482g</name>
    <name evidence="3" type="ORF">GNLVRS01_PISO0L10483g</name>
</gene>
<dbReference type="PANTHER" id="PTHR15682">
    <property type="entry name" value="UNHEALTHY RIBOSOME BIOGENESIS PROTEIN 2 HOMOLOG"/>
    <property type="match status" value="1"/>
</dbReference>
<dbReference type="PANTHER" id="PTHR15682:SF2">
    <property type="entry name" value="UNHEALTHY RIBOSOME BIOGENESIS PROTEIN 2 HOMOLOG"/>
    <property type="match status" value="1"/>
</dbReference>
<dbReference type="GO" id="GO:0042254">
    <property type="term" value="P:ribosome biogenesis"/>
    <property type="evidence" value="ECO:0007669"/>
    <property type="project" value="TreeGrafter"/>
</dbReference>
<keyword evidence="4" id="KW-1185">Reference proteome</keyword>
<dbReference type="Pfam" id="PF10441">
    <property type="entry name" value="Urb2"/>
    <property type="match status" value="1"/>
</dbReference>
<feature type="domain" description="Nucleolar 27S pre-rRNA processing Urb2/Npa2 C-terminal" evidence="1">
    <location>
        <begin position="977"/>
        <end position="1191"/>
    </location>
</feature>
<dbReference type="InterPro" id="IPR052609">
    <property type="entry name" value="Ribosome_Biogenesis_Reg"/>
</dbReference>
<proteinExistence type="predicted"/>
<dbReference type="InterPro" id="IPR018849">
    <property type="entry name" value="Urb2/Npa2_C"/>
</dbReference>